<reference evidence="2" key="1">
    <citation type="submission" date="2015-04" db="UniProtKB">
        <authorList>
            <consortium name="EnsemblPlants"/>
        </authorList>
    </citation>
    <scope>IDENTIFICATION</scope>
</reference>
<evidence type="ECO:0000313" key="3">
    <source>
        <dbReference type="Proteomes" id="UP000026961"/>
    </source>
</evidence>
<keyword evidence="3" id="KW-1185">Reference proteome</keyword>
<sequence>MCPTLASPPVREEELVVSGPNQLDEDKNGLEQRSRRHSSYWSMGVDGRRRLRKPAGRRRIQGVACPFFSQRMCLAR</sequence>
<feature type="region of interest" description="Disordered" evidence="1">
    <location>
        <begin position="1"/>
        <end position="38"/>
    </location>
</feature>
<dbReference type="Proteomes" id="UP000026961">
    <property type="component" value="Chromosome 2"/>
</dbReference>
<dbReference type="AlphaFoldDB" id="A0A0D9YYF1"/>
<protein>
    <submittedName>
        <fullName evidence="2">Uncharacterized protein</fullName>
    </submittedName>
</protein>
<evidence type="ECO:0000256" key="1">
    <source>
        <dbReference type="SAM" id="MobiDB-lite"/>
    </source>
</evidence>
<name>A0A0D9YYF1_9ORYZ</name>
<proteinExistence type="predicted"/>
<dbReference type="EnsemblPlants" id="OGLUM02G33650.1">
    <property type="protein sequence ID" value="OGLUM02G33650.1"/>
    <property type="gene ID" value="OGLUM02G33650"/>
</dbReference>
<organism evidence="2">
    <name type="scientific">Oryza glumipatula</name>
    <dbReference type="NCBI Taxonomy" id="40148"/>
    <lineage>
        <taxon>Eukaryota</taxon>
        <taxon>Viridiplantae</taxon>
        <taxon>Streptophyta</taxon>
        <taxon>Embryophyta</taxon>
        <taxon>Tracheophyta</taxon>
        <taxon>Spermatophyta</taxon>
        <taxon>Magnoliopsida</taxon>
        <taxon>Liliopsida</taxon>
        <taxon>Poales</taxon>
        <taxon>Poaceae</taxon>
        <taxon>BOP clade</taxon>
        <taxon>Oryzoideae</taxon>
        <taxon>Oryzeae</taxon>
        <taxon>Oryzinae</taxon>
        <taxon>Oryza</taxon>
    </lineage>
</organism>
<feature type="compositionally biased region" description="Basic and acidic residues" evidence="1">
    <location>
        <begin position="24"/>
        <end position="33"/>
    </location>
</feature>
<dbReference type="Gramene" id="OGLUM02G33650.1">
    <property type="protein sequence ID" value="OGLUM02G33650.1"/>
    <property type="gene ID" value="OGLUM02G33650"/>
</dbReference>
<reference evidence="2" key="2">
    <citation type="submission" date="2018-05" db="EMBL/GenBank/DDBJ databases">
        <title>OgluRS3 (Oryza glumaepatula Reference Sequence Version 3).</title>
        <authorList>
            <person name="Zhang J."/>
            <person name="Kudrna D."/>
            <person name="Lee S."/>
            <person name="Talag J."/>
            <person name="Welchert J."/>
            <person name="Wing R.A."/>
        </authorList>
    </citation>
    <scope>NUCLEOTIDE SEQUENCE [LARGE SCALE GENOMIC DNA]</scope>
</reference>
<evidence type="ECO:0000313" key="2">
    <source>
        <dbReference type="EnsemblPlants" id="OGLUM02G33650.1"/>
    </source>
</evidence>
<dbReference type="HOGENOM" id="CLU_2658535_0_0_1"/>
<accession>A0A0D9YYF1</accession>